<evidence type="ECO:0000313" key="1">
    <source>
        <dbReference type="EMBL" id="PQQ02329.1"/>
    </source>
</evidence>
<evidence type="ECO:0000313" key="2">
    <source>
        <dbReference type="Proteomes" id="UP000250321"/>
    </source>
</evidence>
<keyword evidence="2" id="KW-1185">Reference proteome</keyword>
<gene>
    <name evidence="1" type="ORF">Pyn_24395</name>
</gene>
<protein>
    <submittedName>
        <fullName evidence="1">Uncharacterized protein</fullName>
    </submittedName>
</protein>
<proteinExistence type="predicted"/>
<dbReference type="Proteomes" id="UP000250321">
    <property type="component" value="Unassembled WGS sequence"/>
</dbReference>
<accession>A0A314YBQ8</accession>
<reference evidence="1 2" key="1">
    <citation type="submission" date="2018-02" db="EMBL/GenBank/DDBJ databases">
        <title>Draft genome of wild Prunus yedoensis var. nudiflora.</title>
        <authorList>
            <person name="Baek S."/>
            <person name="Kim J.-H."/>
            <person name="Choi K."/>
            <person name="Kim G.-B."/>
            <person name="Cho A."/>
            <person name="Jang H."/>
            <person name="Shin C.-H."/>
            <person name="Yu H.-J."/>
            <person name="Mun J.-H."/>
        </authorList>
    </citation>
    <scope>NUCLEOTIDE SEQUENCE [LARGE SCALE GENOMIC DNA]</scope>
    <source>
        <strain evidence="2">cv. Jeju island</strain>
        <tissue evidence="1">Leaf</tissue>
    </source>
</reference>
<dbReference type="EMBL" id="PJQY01001478">
    <property type="protein sequence ID" value="PQQ02329.1"/>
    <property type="molecule type" value="Genomic_DNA"/>
</dbReference>
<name>A0A314YBQ8_PRUYE</name>
<organism evidence="1 2">
    <name type="scientific">Prunus yedoensis var. nudiflora</name>
    <dbReference type="NCBI Taxonomy" id="2094558"/>
    <lineage>
        <taxon>Eukaryota</taxon>
        <taxon>Viridiplantae</taxon>
        <taxon>Streptophyta</taxon>
        <taxon>Embryophyta</taxon>
        <taxon>Tracheophyta</taxon>
        <taxon>Spermatophyta</taxon>
        <taxon>Magnoliopsida</taxon>
        <taxon>eudicotyledons</taxon>
        <taxon>Gunneridae</taxon>
        <taxon>Pentapetalae</taxon>
        <taxon>rosids</taxon>
        <taxon>fabids</taxon>
        <taxon>Rosales</taxon>
        <taxon>Rosaceae</taxon>
        <taxon>Amygdaloideae</taxon>
        <taxon>Amygdaleae</taxon>
        <taxon>Prunus</taxon>
    </lineage>
</organism>
<dbReference type="AlphaFoldDB" id="A0A314YBQ8"/>
<sequence length="84" mass="8976">MGTDQNGFMGRNGYKGLGGVGRAIVQGKQKDVGEGSRLGRREKSDLGLEDLVALLARGGIISFGYGLDHDKSSYSCIRDILCLK</sequence>
<comment type="caution">
    <text evidence="1">The sequence shown here is derived from an EMBL/GenBank/DDBJ whole genome shotgun (WGS) entry which is preliminary data.</text>
</comment>